<comment type="caution">
    <text evidence="10">The sequence shown here is derived from an EMBL/GenBank/DDBJ whole genome shotgun (WGS) entry which is preliminary data.</text>
</comment>
<feature type="transmembrane region" description="Helical" evidence="9">
    <location>
        <begin position="52"/>
        <end position="72"/>
    </location>
</feature>
<protein>
    <submittedName>
        <fullName evidence="10">Adenosylcobinamide-phosphate synthase</fullName>
    </submittedName>
</protein>
<comment type="subcellular location">
    <subcellularLocation>
        <location evidence="1">Cell membrane</location>
        <topology evidence="1">Multi-pass membrane protein</topology>
    </subcellularLocation>
</comment>
<feature type="transmembrane region" description="Helical" evidence="9">
    <location>
        <begin position="152"/>
        <end position="173"/>
    </location>
</feature>
<sequence>MFIQNAVILLLALLVDRLLGDPVSRWHPVALIGSFIGWWGRPGMWPPLLQRAAGVVMWVVTVLLFALPFFLAGKYLPGYVLLVAGPILLKFCLAWRALEEHAVAVSQATVRDLGEGQRAAAMMVSRDTRALDPEQVRSAAYESMAENLVDSIIAPLFYFGLFGLAGAAAFRAANTMDAMLGYRDERERLGWCAARMDDILNFFPARIAGALLLVYFGAHGRFAPAYAGFKSDRRKRPGINGGIPMAIIASGAGVRFEKPGYYVMGTGERPLAEGGPAIIAAVRAVTLAFGALVSIVLLLVGSGVLYTGL</sequence>
<keyword evidence="7 9" id="KW-1133">Transmembrane helix</keyword>
<feature type="transmembrane region" description="Helical" evidence="9">
    <location>
        <begin position="199"/>
        <end position="218"/>
    </location>
</feature>
<keyword evidence="4" id="KW-1003">Cell membrane</keyword>
<evidence type="ECO:0000256" key="5">
    <source>
        <dbReference type="ARBA" id="ARBA00022573"/>
    </source>
</evidence>
<dbReference type="PANTHER" id="PTHR34308:SF1">
    <property type="entry name" value="COBALAMIN BIOSYNTHESIS PROTEIN CBIB"/>
    <property type="match status" value="1"/>
</dbReference>
<evidence type="ECO:0000256" key="7">
    <source>
        <dbReference type="ARBA" id="ARBA00022989"/>
    </source>
</evidence>
<feature type="transmembrane region" description="Helical" evidence="9">
    <location>
        <begin position="277"/>
        <end position="306"/>
    </location>
</feature>
<dbReference type="EMBL" id="LNQE01001754">
    <property type="protein sequence ID" value="KUG09226.1"/>
    <property type="molecule type" value="Genomic_DNA"/>
</dbReference>
<keyword evidence="8 9" id="KW-0472">Membrane</keyword>
<dbReference type="NCBIfam" id="TIGR00380">
    <property type="entry name" value="cobal_cbiB"/>
    <property type="match status" value="1"/>
</dbReference>
<dbReference type="UniPathway" id="UPA00148"/>
<dbReference type="AlphaFoldDB" id="A0A0W8EKC1"/>
<accession>A0A0W8EKC1</accession>
<gene>
    <name evidence="10" type="ORF">ASZ90_016640</name>
</gene>
<proteinExistence type="inferred from homology"/>
<dbReference type="GO" id="GO:0009236">
    <property type="term" value="P:cobalamin biosynthetic process"/>
    <property type="evidence" value="ECO:0007669"/>
    <property type="project" value="UniProtKB-UniPathway"/>
</dbReference>
<evidence type="ECO:0000256" key="1">
    <source>
        <dbReference type="ARBA" id="ARBA00004651"/>
    </source>
</evidence>
<feature type="transmembrane region" description="Helical" evidence="9">
    <location>
        <begin position="79"/>
        <end position="98"/>
    </location>
</feature>
<dbReference type="Pfam" id="PF03186">
    <property type="entry name" value="CobD_Cbib"/>
    <property type="match status" value="1"/>
</dbReference>
<dbReference type="GO" id="GO:0048472">
    <property type="term" value="F:threonine-phosphate decarboxylase activity"/>
    <property type="evidence" value="ECO:0007669"/>
    <property type="project" value="InterPro"/>
</dbReference>
<keyword evidence="6 9" id="KW-0812">Transmembrane</keyword>
<comment type="pathway">
    <text evidence="2">Cofactor biosynthesis; adenosylcobalamin biosynthesis.</text>
</comment>
<evidence type="ECO:0000313" key="10">
    <source>
        <dbReference type="EMBL" id="KUG09226.1"/>
    </source>
</evidence>
<evidence type="ECO:0000256" key="3">
    <source>
        <dbReference type="ARBA" id="ARBA00006263"/>
    </source>
</evidence>
<dbReference type="PANTHER" id="PTHR34308">
    <property type="entry name" value="COBALAMIN BIOSYNTHESIS PROTEIN CBIB"/>
    <property type="match status" value="1"/>
</dbReference>
<evidence type="ECO:0000256" key="9">
    <source>
        <dbReference type="SAM" id="Phobius"/>
    </source>
</evidence>
<dbReference type="GO" id="GO:0005886">
    <property type="term" value="C:plasma membrane"/>
    <property type="evidence" value="ECO:0007669"/>
    <property type="project" value="UniProtKB-SubCell"/>
</dbReference>
<keyword evidence="5" id="KW-0169">Cobalamin biosynthesis</keyword>
<name>A0A0W8EKC1_9ZZZZ</name>
<evidence type="ECO:0000256" key="6">
    <source>
        <dbReference type="ARBA" id="ARBA00022692"/>
    </source>
</evidence>
<evidence type="ECO:0000256" key="8">
    <source>
        <dbReference type="ARBA" id="ARBA00023136"/>
    </source>
</evidence>
<evidence type="ECO:0000256" key="4">
    <source>
        <dbReference type="ARBA" id="ARBA00022475"/>
    </source>
</evidence>
<dbReference type="HAMAP" id="MF_00024">
    <property type="entry name" value="CobD_CbiB"/>
    <property type="match status" value="1"/>
</dbReference>
<organism evidence="10">
    <name type="scientific">hydrocarbon metagenome</name>
    <dbReference type="NCBI Taxonomy" id="938273"/>
    <lineage>
        <taxon>unclassified sequences</taxon>
        <taxon>metagenomes</taxon>
        <taxon>ecological metagenomes</taxon>
    </lineage>
</organism>
<evidence type="ECO:0000256" key="2">
    <source>
        <dbReference type="ARBA" id="ARBA00004953"/>
    </source>
</evidence>
<dbReference type="InterPro" id="IPR004485">
    <property type="entry name" value="Cobalamin_biosynth_CobD/CbiB"/>
</dbReference>
<comment type="similarity">
    <text evidence="3">Belongs to the CobD/CbiB family.</text>
</comment>
<reference evidence="10" key="1">
    <citation type="journal article" date="2015" name="Proc. Natl. Acad. Sci. U.S.A.">
        <title>Networks of energetic and metabolic interactions define dynamics in microbial communities.</title>
        <authorList>
            <person name="Embree M."/>
            <person name="Liu J.K."/>
            <person name="Al-Bassam M.M."/>
            <person name="Zengler K."/>
        </authorList>
    </citation>
    <scope>NUCLEOTIDE SEQUENCE</scope>
</reference>